<keyword evidence="3" id="KW-0547">Nucleotide-binding</keyword>
<dbReference type="InterPro" id="IPR017871">
    <property type="entry name" value="ABC_transporter-like_CS"/>
</dbReference>
<evidence type="ECO:0000256" key="4">
    <source>
        <dbReference type="ARBA" id="ARBA00022840"/>
    </source>
</evidence>
<dbReference type="PANTHER" id="PTHR42798:SF4">
    <property type="entry name" value="ABC TRANSPORTER DOMAIN-CONTAINING PROTEIN"/>
    <property type="match status" value="1"/>
</dbReference>
<dbReference type="RefSeq" id="WP_061568388.1">
    <property type="nucleotide sequence ID" value="NZ_LQYT01000024.1"/>
</dbReference>
<protein>
    <recommendedName>
        <fullName evidence="5">ABC transporter domain-containing protein</fullName>
    </recommendedName>
</protein>
<dbReference type="OrthoDB" id="9791546at2"/>
<keyword evidence="4" id="KW-0067">ATP-binding</keyword>
<dbReference type="Pfam" id="PF00005">
    <property type="entry name" value="ABC_tran"/>
    <property type="match status" value="1"/>
</dbReference>
<dbReference type="InterPro" id="IPR017911">
    <property type="entry name" value="MacB-like_ATP-bd"/>
</dbReference>
<comment type="similarity">
    <text evidence="1">Belongs to the ABC transporter superfamily.</text>
</comment>
<accession>A0A150M9Z6</accession>
<evidence type="ECO:0000256" key="1">
    <source>
        <dbReference type="ARBA" id="ARBA00005417"/>
    </source>
</evidence>
<dbReference type="InterPro" id="IPR003439">
    <property type="entry name" value="ABC_transporter-like_ATP-bd"/>
</dbReference>
<dbReference type="GO" id="GO:0098796">
    <property type="term" value="C:membrane protein complex"/>
    <property type="evidence" value="ECO:0007669"/>
    <property type="project" value="UniProtKB-ARBA"/>
</dbReference>
<dbReference type="AlphaFoldDB" id="A0A150M9Z6"/>
<dbReference type="PROSITE" id="PS00211">
    <property type="entry name" value="ABC_TRANSPORTER_1"/>
    <property type="match status" value="1"/>
</dbReference>
<evidence type="ECO:0000256" key="2">
    <source>
        <dbReference type="ARBA" id="ARBA00022448"/>
    </source>
</evidence>
<dbReference type="GO" id="GO:0005524">
    <property type="term" value="F:ATP binding"/>
    <property type="evidence" value="ECO:0007669"/>
    <property type="project" value="UniProtKB-KW"/>
</dbReference>
<dbReference type="STRING" id="301148.B4135_1743"/>
<sequence length="221" mass="24975">MITLKNISRAYGKGKGTIHALRNVNLKINAGEMVAIMGKSGSGKTTLLNTIGLLDKSFEGEYFINDINVKKLSEKQKAFYRNEFFGFVVQDFALIEKYTVFENIKIPFNYTKKRLKKKELIERIETITTKLGINDKLKEPAYNLSGGQRQRVAIARAIINNPKIILADEPTGALDSDNAKEIMNLLKRLNNEGKTIIVVTHDEEVSKYCDYVINIKDGEII</sequence>
<dbReference type="CDD" id="cd03255">
    <property type="entry name" value="ABC_MJ0796_LolCDE_FtsE"/>
    <property type="match status" value="1"/>
</dbReference>
<evidence type="ECO:0000313" key="6">
    <source>
        <dbReference type="EMBL" id="KYD21019.1"/>
    </source>
</evidence>
<evidence type="ECO:0000256" key="3">
    <source>
        <dbReference type="ARBA" id="ARBA00022741"/>
    </source>
</evidence>
<name>A0A150M9Z6_9BACI</name>
<gene>
    <name evidence="6" type="ORF">B4135_1743</name>
</gene>
<dbReference type="PATRIC" id="fig|301148.3.peg.2466"/>
<evidence type="ECO:0000313" key="7">
    <source>
        <dbReference type="Proteomes" id="UP000075683"/>
    </source>
</evidence>
<dbReference type="FunFam" id="3.40.50.300:FF:000032">
    <property type="entry name" value="Export ABC transporter ATP-binding protein"/>
    <property type="match status" value="1"/>
</dbReference>
<dbReference type="InterPro" id="IPR027417">
    <property type="entry name" value="P-loop_NTPase"/>
</dbReference>
<dbReference type="Gene3D" id="3.40.50.300">
    <property type="entry name" value="P-loop containing nucleotide triphosphate hydrolases"/>
    <property type="match status" value="1"/>
</dbReference>
<organism evidence="6 7">
    <name type="scientific">Caldibacillus debilis</name>
    <dbReference type="NCBI Taxonomy" id="301148"/>
    <lineage>
        <taxon>Bacteria</taxon>
        <taxon>Bacillati</taxon>
        <taxon>Bacillota</taxon>
        <taxon>Bacilli</taxon>
        <taxon>Bacillales</taxon>
        <taxon>Bacillaceae</taxon>
        <taxon>Caldibacillus</taxon>
    </lineage>
</organism>
<dbReference type="EMBL" id="LQYT01000024">
    <property type="protein sequence ID" value="KYD21019.1"/>
    <property type="molecule type" value="Genomic_DNA"/>
</dbReference>
<dbReference type="PROSITE" id="PS50893">
    <property type="entry name" value="ABC_TRANSPORTER_2"/>
    <property type="match status" value="1"/>
</dbReference>
<dbReference type="Proteomes" id="UP000075683">
    <property type="component" value="Unassembled WGS sequence"/>
</dbReference>
<dbReference type="SUPFAM" id="SSF52540">
    <property type="entry name" value="P-loop containing nucleoside triphosphate hydrolases"/>
    <property type="match status" value="1"/>
</dbReference>
<dbReference type="GO" id="GO:0022857">
    <property type="term" value="F:transmembrane transporter activity"/>
    <property type="evidence" value="ECO:0007669"/>
    <property type="project" value="UniProtKB-ARBA"/>
</dbReference>
<proteinExistence type="inferred from homology"/>
<dbReference type="InterPro" id="IPR003593">
    <property type="entry name" value="AAA+_ATPase"/>
</dbReference>
<reference evidence="6 7" key="1">
    <citation type="submission" date="2016-01" db="EMBL/GenBank/DDBJ databases">
        <title>Draft Genome Sequences of Seven Thermophilic Sporeformers Isolated from Foods.</title>
        <authorList>
            <person name="Berendsen E.M."/>
            <person name="Wells-Bennik M.H."/>
            <person name="Krawcyk A.O."/>
            <person name="De Jong A."/>
            <person name="Holsappel S."/>
            <person name="Eijlander R.T."/>
            <person name="Kuipers O.P."/>
        </authorList>
    </citation>
    <scope>NUCLEOTIDE SEQUENCE [LARGE SCALE GENOMIC DNA]</scope>
    <source>
        <strain evidence="6 7">B4135</strain>
    </source>
</reference>
<dbReference type="PANTHER" id="PTHR42798">
    <property type="entry name" value="LIPOPROTEIN-RELEASING SYSTEM ATP-BINDING PROTEIN LOLD"/>
    <property type="match status" value="1"/>
</dbReference>
<feature type="domain" description="ABC transporter" evidence="5">
    <location>
        <begin position="2"/>
        <end position="221"/>
    </location>
</feature>
<evidence type="ECO:0000259" key="5">
    <source>
        <dbReference type="PROSITE" id="PS50893"/>
    </source>
</evidence>
<keyword evidence="2" id="KW-0813">Transport</keyword>
<comment type="caution">
    <text evidence="6">The sequence shown here is derived from an EMBL/GenBank/DDBJ whole genome shotgun (WGS) entry which is preliminary data.</text>
</comment>
<dbReference type="GO" id="GO:0016887">
    <property type="term" value="F:ATP hydrolysis activity"/>
    <property type="evidence" value="ECO:0007669"/>
    <property type="project" value="InterPro"/>
</dbReference>
<dbReference type="SMART" id="SM00382">
    <property type="entry name" value="AAA"/>
    <property type="match status" value="1"/>
</dbReference>